<feature type="region of interest" description="Disordered" evidence="1">
    <location>
        <begin position="586"/>
        <end position="631"/>
    </location>
</feature>
<evidence type="ECO:0000313" key="3">
    <source>
        <dbReference type="EMBL" id="QBZ64806.1"/>
    </source>
</evidence>
<feature type="compositionally biased region" description="Pro residues" evidence="1">
    <location>
        <begin position="527"/>
        <end position="536"/>
    </location>
</feature>
<feature type="region of interest" description="Disordered" evidence="1">
    <location>
        <begin position="218"/>
        <end position="257"/>
    </location>
</feature>
<dbReference type="AlphaFoldDB" id="A0A4P7NSI5"/>
<dbReference type="EMBL" id="CP034209">
    <property type="protein sequence ID" value="QBZ64806.1"/>
    <property type="molecule type" value="Genomic_DNA"/>
</dbReference>
<evidence type="ECO:0000313" key="4">
    <source>
        <dbReference type="Proteomes" id="UP000294847"/>
    </source>
</evidence>
<keyword evidence="2" id="KW-0812">Transmembrane</keyword>
<feature type="region of interest" description="Disordered" evidence="1">
    <location>
        <begin position="387"/>
        <end position="495"/>
    </location>
</feature>
<gene>
    <name evidence="3" type="ORF">PoMZ_06507</name>
</gene>
<reference evidence="3 4" key="1">
    <citation type="journal article" date="2019" name="Mol. Biol. Evol.">
        <title>Blast fungal genomes show frequent chromosomal changes, gene gains and losses, and effector gene turnover.</title>
        <authorList>
            <person name="Gomez Luciano L.B."/>
            <person name="Jason Tsai I."/>
            <person name="Chuma I."/>
            <person name="Tosa Y."/>
            <person name="Chen Y.H."/>
            <person name="Li J.Y."/>
            <person name="Li M.Y."/>
            <person name="Jade Lu M.Y."/>
            <person name="Nakayashiki H."/>
            <person name="Li W.H."/>
        </authorList>
    </citation>
    <scope>NUCLEOTIDE SEQUENCE [LARGE SCALE GENOMIC DNA]</scope>
    <source>
        <strain evidence="3">MZ5-1-6</strain>
    </source>
</reference>
<dbReference type="Proteomes" id="UP000294847">
    <property type="component" value="Chromosome 6"/>
</dbReference>
<keyword evidence="2" id="KW-0472">Membrane</keyword>
<feature type="transmembrane region" description="Helical" evidence="2">
    <location>
        <begin position="267"/>
        <end position="294"/>
    </location>
</feature>
<sequence length="715" mass="75944">MLDCDGNRPSDQAHMAKLVDQGLSNPPECLSQCAKAAITRMLPKGLPFCGETTVDICTFLEVFASPKDLWALYWCDSTFCGVANQQPRRLGQDHAKTSRWTATATVNRVINQCQNLGRRGLVDPGPPPEGYTCSFYIDEPFYNGGRCDDAAMTALADPVADVTPPRSTATTDAMAARLPSSAAESTSFLVLTTSVPAPSPSNKNAWLPLGVQPSLSPTWTASASTPPSTSSIKPNAASDSSKGGGSPAAAAQNDRFEKPTAVSQGQLSIGGVAAIAVCVPVTLVILGFLACYLWRRKRSRKTDSFQGSLLQAHLRHNQHHAGRRTSAATAKYLISNANVNGGGGSSNSSSRVTRGRSTRPLADIVPLSPPPRLRDRKYLQSIFKRAESPPLTPLGPAEGDGLSRTHTPASRKHVFWDDGGGPGSPFVFPTSPICSPTVSRLEPRREHTPSLHPTSPVSNPFADHEPQLPPRALGSAEHRRASGGSVGSGAASARAQAASSLRNEYVPLSGISGSRRATNIAQTPQANTPPPSPARPPRPHEEKLEIPNLLAGPLAASPQVADGGFKSPSWSPAAARDGLGIRGYAASRSSERIPTPLPRYSSGPGYRSADTSPLSSKSDTFPTRHGAHCPTGLAKTSEQLRGEARALWEHTESCAREARDAPKVDERTIAAEAAALQASRPVFDLSERNSWSSLNDLDRMKFCSEEPRLVGEGRK</sequence>
<feature type="region of interest" description="Disordered" evidence="1">
    <location>
        <begin position="509"/>
        <end position="541"/>
    </location>
</feature>
<evidence type="ECO:0000256" key="2">
    <source>
        <dbReference type="SAM" id="Phobius"/>
    </source>
</evidence>
<keyword evidence="2" id="KW-1133">Transmembrane helix</keyword>
<organism evidence="3 4">
    <name type="scientific">Pyricularia oryzae</name>
    <name type="common">Rice blast fungus</name>
    <name type="synonym">Magnaporthe oryzae</name>
    <dbReference type="NCBI Taxonomy" id="318829"/>
    <lineage>
        <taxon>Eukaryota</taxon>
        <taxon>Fungi</taxon>
        <taxon>Dikarya</taxon>
        <taxon>Ascomycota</taxon>
        <taxon>Pezizomycotina</taxon>
        <taxon>Sordariomycetes</taxon>
        <taxon>Sordariomycetidae</taxon>
        <taxon>Magnaporthales</taxon>
        <taxon>Pyriculariaceae</taxon>
        <taxon>Pyricularia</taxon>
    </lineage>
</organism>
<feature type="compositionally biased region" description="Low complexity" evidence="1">
    <location>
        <begin position="218"/>
        <end position="251"/>
    </location>
</feature>
<proteinExistence type="predicted"/>
<feature type="compositionally biased region" description="Polar residues" evidence="1">
    <location>
        <begin position="511"/>
        <end position="521"/>
    </location>
</feature>
<feature type="compositionally biased region" description="Polar residues" evidence="1">
    <location>
        <begin position="609"/>
        <end position="621"/>
    </location>
</feature>
<protein>
    <submittedName>
        <fullName evidence="3">Uncharacterized protein</fullName>
    </submittedName>
</protein>
<accession>A0A4P7NSI5</accession>
<feature type="region of interest" description="Disordered" evidence="1">
    <location>
        <begin position="337"/>
        <end position="373"/>
    </location>
</feature>
<name>A0A4P7NSI5_PYROR</name>
<evidence type="ECO:0000256" key="1">
    <source>
        <dbReference type="SAM" id="MobiDB-lite"/>
    </source>
</evidence>